<dbReference type="GO" id="GO:0005886">
    <property type="term" value="C:plasma membrane"/>
    <property type="evidence" value="ECO:0007669"/>
    <property type="project" value="TreeGrafter"/>
</dbReference>
<proteinExistence type="inferred from homology"/>
<keyword evidence="11 13" id="KW-0443">Lipid metabolism</keyword>
<dbReference type="Pfam" id="PF02606">
    <property type="entry name" value="LpxK"/>
    <property type="match status" value="1"/>
</dbReference>
<keyword evidence="8 13" id="KW-0547">Nucleotide-binding</keyword>
<gene>
    <name evidence="13" type="primary">lpxK</name>
    <name evidence="14" type="ORF">KDM90_08215</name>
</gene>
<sequence length="348" mass="39122">MLRAVVESFFIHTWSRRGLFAILLWPISKLFEFLIHFRYGLQVLGFRAQTTLPVPVIIVGNIYLGGTGKTPMVIWLIENLRQAGWNPGVISRGYGARVENIQEVNNDSLATEVGDEPLLIFQRTSCPMMVGRRRVASAQQLLNKYPTIDVIISDDGLQHYRLGRDIEILMFDQRGVGNGLLLPAGPLREPVRRRRDFTILNSVECESLPEIGKVDSTMRLQVELLTNLARPEKRLPLTSILGKKILAAAGIGNPQRFFDMLSLCGLDFESMPLADHFDFSPKVFADVDAEIILITEKDAVKCRQIEVLRNDPRIWIVPVSAHLDSKFRDSLLNLLAITSENKNGCTSA</sequence>
<evidence type="ECO:0000256" key="1">
    <source>
        <dbReference type="ARBA" id="ARBA00002274"/>
    </source>
</evidence>
<evidence type="ECO:0000256" key="8">
    <source>
        <dbReference type="ARBA" id="ARBA00022741"/>
    </source>
</evidence>
<keyword evidence="7 13" id="KW-0808">Transferase</keyword>
<keyword evidence="5 13" id="KW-0444">Lipid biosynthesis</keyword>
<evidence type="ECO:0000256" key="3">
    <source>
        <dbReference type="ARBA" id="ARBA00012071"/>
    </source>
</evidence>
<evidence type="ECO:0000256" key="11">
    <source>
        <dbReference type="ARBA" id="ARBA00023098"/>
    </source>
</evidence>
<keyword evidence="10 13" id="KW-0067">ATP-binding</keyword>
<dbReference type="SUPFAM" id="SSF52540">
    <property type="entry name" value="P-loop containing nucleoside triphosphate hydrolases"/>
    <property type="match status" value="1"/>
</dbReference>
<dbReference type="GO" id="GO:0009029">
    <property type="term" value="F:lipid-A 4'-kinase activity"/>
    <property type="evidence" value="ECO:0007669"/>
    <property type="project" value="UniProtKB-UniRule"/>
</dbReference>
<accession>A0A941E3L7</accession>
<evidence type="ECO:0000313" key="14">
    <source>
        <dbReference type="EMBL" id="MBR7799979.1"/>
    </source>
</evidence>
<evidence type="ECO:0000256" key="2">
    <source>
        <dbReference type="ARBA" id="ARBA00004870"/>
    </source>
</evidence>
<reference evidence="14" key="1">
    <citation type="submission" date="2021-04" db="EMBL/GenBank/DDBJ databases">
        <title>novel species isolated from subtropical streams in China.</title>
        <authorList>
            <person name="Lu H."/>
        </authorList>
    </citation>
    <scope>NUCLEOTIDE SEQUENCE</scope>
    <source>
        <strain evidence="14">FT137W</strain>
    </source>
</reference>
<evidence type="ECO:0000256" key="4">
    <source>
        <dbReference type="ARBA" id="ARBA00016436"/>
    </source>
</evidence>
<comment type="similarity">
    <text evidence="13">Belongs to the LpxK family.</text>
</comment>
<dbReference type="GO" id="GO:0005524">
    <property type="term" value="F:ATP binding"/>
    <property type="evidence" value="ECO:0007669"/>
    <property type="project" value="UniProtKB-UniRule"/>
</dbReference>
<evidence type="ECO:0000256" key="5">
    <source>
        <dbReference type="ARBA" id="ARBA00022516"/>
    </source>
</evidence>
<dbReference type="GO" id="GO:0009245">
    <property type="term" value="P:lipid A biosynthetic process"/>
    <property type="evidence" value="ECO:0007669"/>
    <property type="project" value="UniProtKB-UniRule"/>
</dbReference>
<dbReference type="HAMAP" id="MF_00409">
    <property type="entry name" value="LpxK"/>
    <property type="match status" value="1"/>
</dbReference>
<dbReference type="AlphaFoldDB" id="A0A941E3L7"/>
<keyword evidence="15" id="KW-1185">Reference proteome</keyword>
<evidence type="ECO:0000256" key="6">
    <source>
        <dbReference type="ARBA" id="ARBA00022556"/>
    </source>
</evidence>
<evidence type="ECO:0000256" key="13">
    <source>
        <dbReference type="HAMAP-Rule" id="MF_00409"/>
    </source>
</evidence>
<keyword evidence="9 13" id="KW-0418">Kinase</keyword>
<name>A0A941E3L7_9BURK</name>
<evidence type="ECO:0000256" key="10">
    <source>
        <dbReference type="ARBA" id="ARBA00022840"/>
    </source>
</evidence>
<evidence type="ECO:0000256" key="9">
    <source>
        <dbReference type="ARBA" id="ARBA00022777"/>
    </source>
</evidence>
<comment type="pathway">
    <text evidence="2 13">Glycolipid biosynthesis; lipid IV(A) biosynthesis; lipid IV(A) from (3R)-3-hydroxytetradecanoyl-[acyl-carrier-protein] and UDP-N-acetyl-alpha-D-glucosamine: step 6/6.</text>
</comment>
<dbReference type="EC" id="2.7.1.130" evidence="3 13"/>
<dbReference type="PANTHER" id="PTHR42724:SF1">
    <property type="entry name" value="TETRAACYLDISACCHARIDE 4'-KINASE, MITOCHONDRIAL-RELATED"/>
    <property type="match status" value="1"/>
</dbReference>
<keyword evidence="6 13" id="KW-0441">Lipid A biosynthesis</keyword>
<dbReference type="NCBIfam" id="TIGR00682">
    <property type="entry name" value="lpxK"/>
    <property type="match status" value="1"/>
</dbReference>
<dbReference type="EMBL" id="JAGSPJ010000003">
    <property type="protein sequence ID" value="MBR7799979.1"/>
    <property type="molecule type" value="Genomic_DNA"/>
</dbReference>
<comment type="caution">
    <text evidence="14">The sequence shown here is derived from an EMBL/GenBank/DDBJ whole genome shotgun (WGS) entry which is preliminary data.</text>
</comment>
<evidence type="ECO:0000313" key="15">
    <source>
        <dbReference type="Proteomes" id="UP000678545"/>
    </source>
</evidence>
<protein>
    <recommendedName>
        <fullName evidence="4 13">Tetraacyldisaccharide 4'-kinase</fullName>
        <ecNumber evidence="3 13">2.7.1.130</ecNumber>
    </recommendedName>
    <alternativeName>
        <fullName evidence="12 13">Lipid A 4'-kinase</fullName>
    </alternativeName>
</protein>
<dbReference type="InterPro" id="IPR003758">
    <property type="entry name" value="LpxK"/>
</dbReference>
<dbReference type="InterPro" id="IPR027417">
    <property type="entry name" value="P-loop_NTPase"/>
</dbReference>
<dbReference type="PANTHER" id="PTHR42724">
    <property type="entry name" value="TETRAACYLDISACCHARIDE 4'-KINASE"/>
    <property type="match status" value="1"/>
</dbReference>
<dbReference type="Proteomes" id="UP000678545">
    <property type="component" value="Unassembled WGS sequence"/>
</dbReference>
<organism evidence="14 15">
    <name type="scientific">Undibacterium fentianense</name>
    <dbReference type="NCBI Taxonomy" id="2828728"/>
    <lineage>
        <taxon>Bacteria</taxon>
        <taxon>Pseudomonadati</taxon>
        <taxon>Pseudomonadota</taxon>
        <taxon>Betaproteobacteria</taxon>
        <taxon>Burkholderiales</taxon>
        <taxon>Oxalobacteraceae</taxon>
        <taxon>Undibacterium</taxon>
    </lineage>
</organism>
<comment type="function">
    <text evidence="1 13">Transfers the gamma-phosphate of ATP to the 4'-position of a tetraacyldisaccharide 1-phosphate intermediate (termed DS-1-P) to form tetraacyldisaccharide 1,4'-bis-phosphate (lipid IVA).</text>
</comment>
<evidence type="ECO:0000256" key="7">
    <source>
        <dbReference type="ARBA" id="ARBA00022679"/>
    </source>
</evidence>
<dbReference type="GO" id="GO:0009244">
    <property type="term" value="P:lipopolysaccharide core region biosynthetic process"/>
    <property type="evidence" value="ECO:0007669"/>
    <property type="project" value="TreeGrafter"/>
</dbReference>
<evidence type="ECO:0000256" key="12">
    <source>
        <dbReference type="ARBA" id="ARBA00029757"/>
    </source>
</evidence>
<dbReference type="RefSeq" id="WP_212675131.1">
    <property type="nucleotide sequence ID" value="NZ_JAGSPJ010000003.1"/>
</dbReference>
<feature type="binding site" evidence="13">
    <location>
        <begin position="63"/>
        <end position="70"/>
    </location>
    <ligand>
        <name>ATP</name>
        <dbReference type="ChEBI" id="CHEBI:30616"/>
    </ligand>
</feature>
<comment type="catalytic activity">
    <reaction evidence="13">
        <text>a lipid A disaccharide + ATP = a lipid IVA + ADP + H(+)</text>
        <dbReference type="Rhea" id="RHEA:67840"/>
        <dbReference type="ChEBI" id="CHEBI:15378"/>
        <dbReference type="ChEBI" id="CHEBI:30616"/>
        <dbReference type="ChEBI" id="CHEBI:176343"/>
        <dbReference type="ChEBI" id="CHEBI:176425"/>
        <dbReference type="ChEBI" id="CHEBI:456216"/>
        <dbReference type="EC" id="2.7.1.130"/>
    </reaction>
</comment>